<keyword evidence="12" id="KW-1185">Reference proteome</keyword>
<dbReference type="GO" id="GO:0030030">
    <property type="term" value="P:cell projection organization"/>
    <property type="evidence" value="ECO:0007669"/>
    <property type="project" value="UniProtKB-KW"/>
</dbReference>
<evidence type="ECO:0000256" key="7">
    <source>
        <dbReference type="ARBA" id="ARBA00023212"/>
    </source>
</evidence>
<keyword evidence="5" id="KW-0970">Cilium biogenesis/degradation</keyword>
<dbReference type="OrthoDB" id="10251073at2759"/>
<dbReference type="GO" id="GO:0003356">
    <property type="term" value="P:regulation of cilium beat frequency"/>
    <property type="evidence" value="ECO:0007669"/>
    <property type="project" value="TreeGrafter"/>
</dbReference>
<dbReference type="PANTHER" id="PTHR21442">
    <property type="entry name" value="CILIA- AND FLAGELLA-ASSOCIATED PROTEIN 206"/>
    <property type="match status" value="1"/>
</dbReference>
<dbReference type="EMBL" id="KI546085">
    <property type="protein sequence ID" value="EST46130.1"/>
    <property type="molecule type" value="Genomic_DNA"/>
</dbReference>
<dbReference type="GO" id="GO:0005930">
    <property type="term" value="C:axoneme"/>
    <property type="evidence" value="ECO:0007669"/>
    <property type="project" value="UniProtKB-SubCell"/>
</dbReference>
<evidence type="ECO:0000313" key="11">
    <source>
        <dbReference type="EMBL" id="KAH0574362.1"/>
    </source>
</evidence>
<dbReference type="InterPro" id="IPR021897">
    <property type="entry name" value="FAP206"/>
</dbReference>
<reference evidence="11" key="2">
    <citation type="submission" date="2020-12" db="EMBL/GenBank/DDBJ databases">
        <title>New Spironucleus salmonicida genome in near-complete chromosomes.</title>
        <authorList>
            <person name="Xu F."/>
            <person name="Kurt Z."/>
            <person name="Jimenez-Gonzalez A."/>
            <person name="Astvaldsson A."/>
            <person name="Andersson J.O."/>
            <person name="Svard S.G."/>
        </authorList>
    </citation>
    <scope>NUCLEOTIDE SEQUENCE</scope>
    <source>
        <strain evidence="11">ATCC 50377</strain>
    </source>
</reference>
<evidence type="ECO:0000313" key="12">
    <source>
        <dbReference type="Proteomes" id="UP000018208"/>
    </source>
</evidence>
<dbReference type="PANTHER" id="PTHR21442:SF0">
    <property type="entry name" value="CILIA- AND FLAGELLA-ASSOCIATED PROTEIN 206"/>
    <property type="match status" value="1"/>
</dbReference>
<evidence type="ECO:0000256" key="6">
    <source>
        <dbReference type="ARBA" id="ARBA00023069"/>
    </source>
</evidence>
<reference evidence="10 11" key="1">
    <citation type="journal article" date="2014" name="PLoS Genet.">
        <title>The Genome of Spironucleus salmonicida Highlights a Fish Pathogen Adapted to Fluctuating Environments.</title>
        <authorList>
            <person name="Xu F."/>
            <person name="Jerlstrom-Hultqvist J."/>
            <person name="Einarsson E."/>
            <person name="Astvaldsson A."/>
            <person name="Svard S.G."/>
            <person name="Andersson J.O."/>
        </authorList>
    </citation>
    <scope>NUCLEOTIDE SEQUENCE</scope>
    <source>
        <strain evidence="11">ATCC 50377</strain>
    </source>
</reference>
<dbReference type="Pfam" id="PF12018">
    <property type="entry name" value="FAP206"/>
    <property type="match status" value="1"/>
</dbReference>
<feature type="region of interest" description="Disordered" evidence="9">
    <location>
        <begin position="490"/>
        <end position="510"/>
    </location>
</feature>
<evidence type="ECO:0000256" key="3">
    <source>
        <dbReference type="ARBA" id="ARBA00021602"/>
    </source>
</evidence>
<dbReference type="GO" id="GO:0036064">
    <property type="term" value="C:ciliary basal body"/>
    <property type="evidence" value="ECO:0007669"/>
    <property type="project" value="TreeGrafter"/>
</dbReference>
<evidence type="ECO:0000256" key="5">
    <source>
        <dbReference type="ARBA" id="ARBA00022794"/>
    </source>
</evidence>
<dbReference type="VEuPathDB" id="GiardiaDB:SS50377_24317"/>
<accession>V6LNB8</accession>
<keyword evidence="4" id="KW-0963">Cytoplasm</keyword>
<feature type="compositionally biased region" description="Polar residues" evidence="9">
    <location>
        <begin position="498"/>
        <end position="510"/>
    </location>
</feature>
<keyword evidence="6" id="KW-0969">Cilium</keyword>
<evidence type="ECO:0000256" key="9">
    <source>
        <dbReference type="SAM" id="MobiDB-lite"/>
    </source>
</evidence>
<evidence type="ECO:0000256" key="2">
    <source>
        <dbReference type="ARBA" id="ARBA00010500"/>
    </source>
</evidence>
<comment type="similarity">
    <text evidence="2">Belongs to the CFAP206 family.</text>
</comment>
<keyword evidence="7" id="KW-0206">Cytoskeleton</keyword>
<evidence type="ECO:0000313" key="10">
    <source>
        <dbReference type="EMBL" id="EST46130.1"/>
    </source>
</evidence>
<gene>
    <name evidence="10" type="ORF">SS50377_14127</name>
    <name evidence="11" type="ORF">SS50377_24317</name>
</gene>
<dbReference type="AlphaFoldDB" id="V6LNB8"/>
<sequence length="925" mass="104955">MEKSRQQLQSSIQRYFQESDAQVESFLSEIVSRYVILSYFQDLSRSAEITQADQAQLLEIAVSILSISDNNITAHSIRLAGASMSEFVSFQDLTQECLQRPQILSQNCFKSIYNIFNQDTVYSALEQLLTESCRPFALEANNTQLAYGLKISLNSILPRSDVLVFRDMLVKETSADKPDQSLSSGQRQLMELADVTAGVTLIGEPPIQALQGLEQSIVILFKSVEVQLNQQLAVYVSSIMPVTFYSIDTGSSTDETRSSRSRETILYQINRAILIQQLGLLFQDINKISNEFKKVSQEFRDAVQSLQNLLKEKESVPKAQIYPRFAAVSALYTTLQRISEQLVRLRTWHARVSPFIDDNQFTVLPDASAAAPLYTSDELVEARAWFVQEFGRGGERVENSRFQRLALQVLTETKDLSQVKDLSHFSALDAEDIFATDCLFGGIDPVLAFGPQSSRPGFISFSNSLFTAQDLKFIAQMIIINNPKLELPDNKQARERPSASQISSNMTTISGPRGPELISFSSAQSKQIFSNTPMLFFASIFAVSLSSPDYLPMLFLCDIPRLARLAASQQFRELRESTIQRFQTQFIDILPCFRAQIVNDEPPSNGVESLVFKNIGGRKLQIDNCGYLRRPLYADLTSRYIIKRLAESDFTGSSELNVFSTPYSIDQLLSQEFLQVFAEIGMSDTYKKYSIYKRKVYNVTSETLLNSDERLIISNQIQQNKEIDYINMIDVDIQTPVHFYESNIVPGYTSSEWELRARALRLYQIQQKRTQVLQTNQTVFKQINEAQTIEYAEADTQSKHDANTREIQLQKITRKPYPVMSYASQVLKDAAGVVYRSQIGMTLDFCQIQQDSEKYKKMRESVKNTEVQKPGDIEHVVVDNVKEEDVKQEVEQTPVVANIKSAEEQHTQLQENVAEDIIKDEPAQE</sequence>
<organism evidence="10">
    <name type="scientific">Spironucleus salmonicida</name>
    <dbReference type="NCBI Taxonomy" id="348837"/>
    <lineage>
        <taxon>Eukaryota</taxon>
        <taxon>Metamonada</taxon>
        <taxon>Diplomonadida</taxon>
        <taxon>Hexamitidae</taxon>
        <taxon>Hexamitinae</taxon>
        <taxon>Spironucleus</taxon>
    </lineage>
</organism>
<dbReference type="EMBL" id="AUWU02000004">
    <property type="protein sequence ID" value="KAH0574362.1"/>
    <property type="molecule type" value="Genomic_DNA"/>
</dbReference>
<protein>
    <recommendedName>
        <fullName evidence="3">Cilia- and flagella-associated protein 206</fullName>
    </recommendedName>
</protein>
<evidence type="ECO:0000256" key="4">
    <source>
        <dbReference type="ARBA" id="ARBA00022490"/>
    </source>
</evidence>
<proteinExistence type="inferred from homology"/>
<dbReference type="Proteomes" id="UP000018208">
    <property type="component" value="Unassembled WGS sequence"/>
</dbReference>
<keyword evidence="8" id="KW-0966">Cell projection</keyword>
<name>V6LNB8_9EUKA</name>
<evidence type="ECO:0000256" key="1">
    <source>
        <dbReference type="ARBA" id="ARBA00004430"/>
    </source>
</evidence>
<evidence type="ECO:0000256" key="8">
    <source>
        <dbReference type="ARBA" id="ARBA00023273"/>
    </source>
</evidence>
<comment type="subcellular location">
    <subcellularLocation>
        <location evidence="1">Cytoplasm</location>
        <location evidence="1">Cytoskeleton</location>
        <location evidence="1">Cilium axoneme</location>
    </subcellularLocation>
</comment>